<name>A0A9K3KHS0_9STRA</name>
<organism evidence="1 2">
    <name type="scientific">Nitzschia inconspicua</name>
    <dbReference type="NCBI Taxonomy" id="303405"/>
    <lineage>
        <taxon>Eukaryota</taxon>
        <taxon>Sar</taxon>
        <taxon>Stramenopiles</taxon>
        <taxon>Ochrophyta</taxon>
        <taxon>Bacillariophyta</taxon>
        <taxon>Bacillariophyceae</taxon>
        <taxon>Bacillariophycidae</taxon>
        <taxon>Bacillariales</taxon>
        <taxon>Bacillariaceae</taxon>
        <taxon>Nitzschia</taxon>
    </lineage>
</organism>
<accession>A0A9K3KHS0</accession>
<evidence type="ECO:0000313" key="1">
    <source>
        <dbReference type="EMBL" id="KAG7343456.1"/>
    </source>
</evidence>
<dbReference type="Proteomes" id="UP000693970">
    <property type="component" value="Unassembled WGS sequence"/>
</dbReference>
<dbReference type="AlphaFoldDB" id="A0A9K3KHS0"/>
<gene>
    <name evidence="1" type="ORF">IV203_021401</name>
</gene>
<proteinExistence type="predicted"/>
<protein>
    <submittedName>
        <fullName evidence="1">Uncharacterized protein</fullName>
    </submittedName>
</protein>
<comment type="caution">
    <text evidence="1">The sequence shown here is derived from an EMBL/GenBank/DDBJ whole genome shotgun (WGS) entry which is preliminary data.</text>
</comment>
<dbReference type="EMBL" id="JAGRRH010000024">
    <property type="protein sequence ID" value="KAG7343456.1"/>
    <property type="molecule type" value="Genomic_DNA"/>
</dbReference>
<sequence>MPKAAKRIINQSAAGVGTPSKFQRILRAVTFLPLTILLLERLWIPLEGPISGYLNVELVASTTTLKTKMNTASSSSSNSSVMTVTTVAETYPLKRIVQRSSFGNFGTTTCPNGIQLIQSKILDTSTTKTKTTIKYFPNTVHLAIERSCVTPETYKWYQQWLSPDTIDWSTYLYDSPTQRRILRLGAALLHSEFPQLKQIVRHCMSRDDNDRTIQQLWKYLVLYIYGGIYVTPEYEPASTLVASLLPIDDTAVLLMDVNSNNHDDPGFILSSPGHPLLYLALHHAMRDVILGPSSFFDRRDDISPIHRAIMNFSILDDVSSQPNNSNNNNDTVLVEMNNSKVLILNGNTFNPYAYRLATNRVGSLSTTQRPAASLSFCREKILTHIFYAETNERI</sequence>
<keyword evidence="2" id="KW-1185">Reference proteome</keyword>
<reference evidence="1" key="2">
    <citation type="submission" date="2021-04" db="EMBL/GenBank/DDBJ databases">
        <authorList>
            <person name="Podell S."/>
        </authorList>
    </citation>
    <scope>NUCLEOTIDE SEQUENCE</scope>
    <source>
        <strain evidence="1">Hildebrandi</strain>
    </source>
</reference>
<reference evidence="1" key="1">
    <citation type="journal article" date="2021" name="Sci. Rep.">
        <title>Diploid genomic architecture of Nitzschia inconspicua, an elite biomass production diatom.</title>
        <authorList>
            <person name="Oliver A."/>
            <person name="Podell S."/>
            <person name="Pinowska A."/>
            <person name="Traller J.C."/>
            <person name="Smith S.R."/>
            <person name="McClure R."/>
            <person name="Beliaev A."/>
            <person name="Bohutskyi P."/>
            <person name="Hill E.A."/>
            <person name="Rabines A."/>
            <person name="Zheng H."/>
            <person name="Allen L.Z."/>
            <person name="Kuo A."/>
            <person name="Grigoriev I.V."/>
            <person name="Allen A.E."/>
            <person name="Hazlebeck D."/>
            <person name="Allen E.E."/>
        </authorList>
    </citation>
    <scope>NUCLEOTIDE SEQUENCE</scope>
    <source>
        <strain evidence="1">Hildebrandi</strain>
    </source>
</reference>
<evidence type="ECO:0000313" key="2">
    <source>
        <dbReference type="Proteomes" id="UP000693970"/>
    </source>
</evidence>